<keyword evidence="2" id="KW-1185">Reference proteome</keyword>
<proteinExistence type="predicted"/>
<dbReference type="Proteomes" id="UP000190852">
    <property type="component" value="Unassembled WGS sequence"/>
</dbReference>
<reference evidence="2" key="1">
    <citation type="submission" date="2017-02" db="EMBL/GenBank/DDBJ databases">
        <authorList>
            <person name="Varghese N."/>
            <person name="Submissions S."/>
        </authorList>
    </citation>
    <scope>NUCLEOTIDE SEQUENCE [LARGE SCALE GENOMIC DNA]</scope>
    <source>
        <strain evidence="2">DSM 24967</strain>
    </source>
</reference>
<dbReference type="Pfam" id="PF09357">
    <property type="entry name" value="RteC"/>
    <property type="match status" value="1"/>
</dbReference>
<organism evidence="1 2">
    <name type="scientific">Parabacteroides chartae</name>
    <dbReference type="NCBI Taxonomy" id="1037355"/>
    <lineage>
        <taxon>Bacteria</taxon>
        <taxon>Pseudomonadati</taxon>
        <taxon>Bacteroidota</taxon>
        <taxon>Bacteroidia</taxon>
        <taxon>Bacteroidales</taxon>
        <taxon>Tannerellaceae</taxon>
        <taxon>Parabacteroides</taxon>
    </lineage>
</organism>
<name>A0A1T5CWK3_9BACT</name>
<dbReference type="AlphaFoldDB" id="A0A1T5CWK3"/>
<accession>A0A1T5CWK3</accession>
<sequence length="282" mass="33544">MEQFIRNIKENINKEIQLIDSEECNIFQKSISIISLLESTFDELKEFVSNYTFKSPLDEIIFFKETKPQLFSILIYHRKIYNLEMRMPTGSCIDRKNYLEGILGRIKYFFDNNADFYQYYRSGSTHLDKYYFLRGKPDIQLILDCFYFERDSKFSTSFDFKVAKMIANERLTVYINNKLLHISNLESNIQDSFNLPKTRLTWTAKKAELVEQIYAWDSAGSFNNGNTNIKELAEYIETVFNINLGDFYHTFLEIRERKGSRTLFLDKLIKLLEERMDGLDNK</sequence>
<dbReference type="InterPro" id="IPR018534">
    <property type="entry name" value="Tet_reg_excision_RteC"/>
</dbReference>
<evidence type="ECO:0000313" key="1">
    <source>
        <dbReference type="EMBL" id="SKB63918.1"/>
    </source>
</evidence>
<dbReference type="EMBL" id="FUYQ01000015">
    <property type="protein sequence ID" value="SKB63918.1"/>
    <property type="molecule type" value="Genomic_DNA"/>
</dbReference>
<dbReference type="RefSeq" id="WP_079683623.1">
    <property type="nucleotide sequence ID" value="NZ_FUYQ01000015.1"/>
</dbReference>
<protein>
    <submittedName>
        <fullName evidence="1">RteC protein</fullName>
    </submittedName>
</protein>
<evidence type="ECO:0000313" key="2">
    <source>
        <dbReference type="Proteomes" id="UP000190852"/>
    </source>
</evidence>
<gene>
    <name evidence="1" type="ORF">SAMN05660349_02127</name>
</gene>